<dbReference type="Pfam" id="PF01047">
    <property type="entry name" value="MarR"/>
    <property type="match status" value="1"/>
</dbReference>
<evidence type="ECO:0000256" key="3">
    <source>
        <dbReference type="ARBA" id="ARBA00023163"/>
    </source>
</evidence>
<sequence length="147" mass="17595">MNDELMVKKLMEIYQLFEEFNEKAFLENYSNLNINEVHAIDYIGRTERANVTKITEHLKVTKGAVTKITKKLMANEYISSYQTEENKKEKYFSLTKKGKAIFIKHETLHMEAVRRDKKIFENFNESEKKVIFRFLDIVKKDFDEKLK</sequence>
<protein>
    <submittedName>
        <fullName evidence="5">MarR family transcriptional regulator</fullName>
    </submittedName>
</protein>
<dbReference type="EMBL" id="JAPQES010000002">
    <property type="protein sequence ID" value="MCY6370689.1"/>
    <property type="molecule type" value="Genomic_DNA"/>
</dbReference>
<dbReference type="RefSeq" id="WP_268049485.1">
    <property type="nucleotide sequence ID" value="NZ_JAPQES010000002.1"/>
</dbReference>
<comment type="caution">
    <text evidence="5">The sequence shown here is derived from an EMBL/GenBank/DDBJ whole genome shotgun (WGS) entry which is preliminary data.</text>
</comment>
<dbReference type="InterPro" id="IPR000835">
    <property type="entry name" value="HTH_MarR-typ"/>
</dbReference>
<keyword evidence="2" id="KW-0238">DNA-binding</keyword>
<gene>
    <name evidence="5" type="ORF">OXH55_08600</name>
</gene>
<evidence type="ECO:0000313" key="6">
    <source>
        <dbReference type="Proteomes" id="UP001079657"/>
    </source>
</evidence>
<evidence type="ECO:0000256" key="2">
    <source>
        <dbReference type="ARBA" id="ARBA00023125"/>
    </source>
</evidence>
<organism evidence="5 6">
    <name type="scientific">Clostridium ganghwense</name>
    <dbReference type="NCBI Taxonomy" id="312089"/>
    <lineage>
        <taxon>Bacteria</taxon>
        <taxon>Bacillati</taxon>
        <taxon>Bacillota</taxon>
        <taxon>Clostridia</taxon>
        <taxon>Eubacteriales</taxon>
        <taxon>Clostridiaceae</taxon>
        <taxon>Clostridium</taxon>
    </lineage>
</organism>
<evidence type="ECO:0000256" key="1">
    <source>
        <dbReference type="ARBA" id="ARBA00023015"/>
    </source>
</evidence>
<evidence type="ECO:0000313" key="5">
    <source>
        <dbReference type="EMBL" id="MCY6370689.1"/>
    </source>
</evidence>
<proteinExistence type="predicted"/>
<dbReference type="PROSITE" id="PS50995">
    <property type="entry name" value="HTH_MARR_2"/>
    <property type="match status" value="1"/>
</dbReference>
<dbReference type="InterPro" id="IPR036388">
    <property type="entry name" value="WH-like_DNA-bd_sf"/>
</dbReference>
<reference evidence="5" key="1">
    <citation type="submission" date="2022-12" db="EMBL/GenBank/DDBJ databases">
        <authorList>
            <person name="Wang J."/>
        </authorList>
    </citation>
    <scope>NUCLEOTIDE SEQUENCE</scope>
    <source>
        <strain evidence="5">HY-42-06</strain>
    </source>
</reference>
<dbReference type="SMART" id="SM00347">
    <property type="entry name" value="HTH_MARR"/>
    <property type="match status" value="1"/>
</dbReference>
<dbReference type="Gene3D" id="1.10.10.10">
    <property type="entry name" value="Winged helix-like DNA-binding domain superfamily/Winged helix DNA-binding domain"/>
    <property type="match status" value="1"/>
</dbReference>
<keyword evidence="3" id="KW-0804">Transcription</keyword>
<evidence type="ECO:0000259" key="4">
    <source>
        <dbReference type="PROSITE" id="PS50995"/>
    </source>
</evidence>
<dbReference type="InterPro" id="IPR052067">
    <property type="entry name" value="Metal_resp_HTH_trans_reg"/>
</dbReference>
<dbReference type="Proteomes" id="UP001079657">
    <property type="component" value="Unassembled WGS sequence"/>
</dbReference>
<accession>A0ABT4CNQ2</accession>
<dbReference type="PANTHER" id="PTHR35790:SF4">
    <property type="entry name" value="HTH-TYPE TRANSCRIPTIONAL REGULATOR PCHR"/>
    <property type="match status" value="1"/>
</dbReference>
<keyword evidence="1" id="KW-0805">Transcription regulation</keyword>
<dbReference type="InterPro" id="IPR036390">
    <property type="entry name" value="WH_DNA-bd_sf"/>
</dbReference>
<keyword evidence="6" id="KW-1185">Reference proteome</keyword>
<feature type="domain" description="HTH marR-type" evidence="4">
    <location>
        <begin position="3"/>
        <end position="140"/>
    </location>
</feature>
<dbReference type="SUPFAM" id="SSF46785">
    <property type="entry name" value="Winged helix' DNA-binding domain"/>
    <property type="match status" value="1"/>
</dbReference>
<dbReference type="PANTHER" id="PTHR35790">
    <property type="entry name" value="HTH-TYPE TRANSCRIPTIONAL REGULATOR PCHR"/>
    <property type="match status" value="1"/>
</dbReference>
<name>A0ABT4CNQ2_9CLOT</name>